<evidence type="ECO:0000313" key="3">
    <source>
        <dbReference type="Proteomes" id="UP000018914"/>
    </source>
</evidence>
<dbReference type="SUPFAM" id="SSF52402">
    <property type="entry name" value="Adenine nucleotide alpha hydrolases-like"/>
    <property type="match status" value="1"/>
</dbReference>
<dbReference type="KEGG" id="trd:THERU_01640"/>
<accession>W0DIS0</accession>
<dbReference type="RefSeq" id="WP_025305541.1">
    <property type="nucleotide sequence ID" value="NZ_CP007028.1"/>
</dbReference>
<dbReference type="GO" id="GO:0003824">
    <property type="term" value="F:catalytic activity"/>
    <property type="evidence" value="ECO:0007669"/>
    <property type="project" value="InterPro"/>
</dbReference>
<keyword evidence="3" id="KW-1185">Reference proteome</keyword>
<dbReference type="EMBL" id="CP007028">
    <property type="protein sequence ID" value="AHE96755.1"/>
    <property type="molecule type" value="Genomic_DNA"/>
</dbReference>
<dbReference type="PANTHER" id="PTHR43196:SF2">
    <property type="entry name" value="PHOSPHOADENOSINE PHOSPHOSULFATE REDUCTASE"/>
    <property type="match status" value="1"/>
</dbReference>
<dbReference type="InterPro" id="IPR014729">
    <property type="entry name" value="Rossmann-like_a/b/a_fold"/>
</dbReference>
<dbReference type="InterPro" id="IPR050128">
    <property type="entry name" value="Sulfate_adenylyltrnsfr_sub2"/>
</dbReference>
<evidence type="ECO:0000259" key="1">
    <source>
        <dbReference type="Pfam" id="PF01507"/>
    </source>
</evidence>
<feature type="domain" description="Phosphoadenosine phosphosulphate reductase" evidence="1">
    <location>
        <begin position="24"/>
        <end position="198"/>
    </location>
</feature>
<evidence type="ECO:0000313" key="2">
    <source>
        <dbReference type="EMBL" id="AHE96755.1"/>
    </source>
</evidence>
<dbReference type="Proteomes" id="UP000018914">
    <property type="component" value="Chromosome"/>
</dbReference>
<dbReference type="AlphaFoldDB" id="W0DIS0"/>
<dbReference type="PANTHER" id="PTHR43196">
    <property type="entry name" value="SULFATE ADENYLYLTRANSFERASE SUBUNIT 2"/>
    <property type="match status" value="1"/>
</dbReference>
<dbReference type="OrthoDB" id="9772604at2"/>
<dbReference type="Pfam" id="PF01507">
    <property type="entry name" value="PAPS_reduct"/>
    <property type="match status" value="1"/>
</dbReference>
<reference evidence="2 3" key="1">
    <citation type="submission" date="2013-12" db="EMBL/GenBank/DDBJ databases">
        <authorList>
            <consortium name="DOE Joint Genome Institute"/>
            <person name="Eisen J."/>
            <person name="Huntemann M."/>
            <person name="Han J."/>
            <person name="Chen A."/>
            <person name="Kyrpides N."/>
            <person name="Mavromatis K."/>
            <person name="Markowitz V."/>
            <person name="Palaniappan K."/>
            <person name="Ivanova N."/>
            <person name="Schaumberg A."/>
            <person name="Pati A."/>
            <person name="Liolios K."/>
            <person name="Nordberg H.P."/>
            <person name="Cantor M.N."/>
            <person name="Hua S.X."/>
            <person name="Woyke T."/>
        </authorList>
    </citation>
    <scope>NUCLEOTIDE SEQUENCE [LARGE SCALE GENOMIC DNA]</scope>
    <source>
        <strain evidence="2 3">DSM 23557</strain>
    </source>
</reference>
<name>W0DIS0_9AQUI</name>
<organism evidence="3">
    <name type="scientific">Thermocrinis ruber</name>
    <dbReference type="NCBI Taxonomy" id="75906"/>
    <lineage>
        <taxon>Bacteria</taxon>
        <taxon>Pseudomonadati</taxon>
        <taxon>Aquificota</taxon>
        <taxon>Aquificia</taxon>
        <taxon>Aquificales</taxon>
        <taxon>Aquificaceae</taxon>
        <taxon>Thermocrinis</taxon>
    </lineage>
</organism>
<dbReference type="eggNOG" id="COG0175">
    <property type="taxonomic scope" value="Bacteria"/>
</dbReference>
<gene>
    <name evidence="2" type="ORF">THERU_01640</name>
</gene>
<dbReference type="STRING" id="75906.THERU_01640"/>
<proteinExistence type="predicted"/>
<dbReference type="Gene3D" id="3.40.50.620">
    <property type="entry name" value="HUPs"/>
    <property type="match status" value="1"/>
</dbReference>
<protein>
    <recommendedName>
        <fullName evidence="1">Phosphoadenosine phosphosulphate reductase domain-containing protein</fullName>
    </recommendedName>
</protein>
<dbReference type="HOGENOM" id="CLU_027799_2_0_0"/>
<dbReference type="InterPro" id="IPR002500">
    <property type="entry name" value="PAPS_reduct_dom"/>
</dbReference>
<sequence>MGNKINLLTARLRNLFSQFETHPIVVAYSGGKDSTFLLHHVLVLLSEMKTNPLAVVYADTLVENPVVHQHVMEFLQKVKAYCEKTGIDVRILIAQPEIRNSFWVNVIGKGYPLPNHRFRWCQDKLKIKPVKKVLAVFQEGIMLVALRSQESLARKRSLNRRLDGMELEKNGLRVFAPIFDFTEEDIWEFLTQSPTPWGEDYGRVISLYRTARGECPLIPEKNKFHSGCGMRFGCWVCTVVREDKTLRNQAIKNGALQKLYEFRNWLVNFCNNPQNRLPFRRNGQPAANNKGTLSLEAREKILEKVLELEKHTELQILRPEEILEIKKIWEDDARRFTSYYIREYTKPLILSSDGNCALATFSASSIGKGSE</sequence>